<feature type="compositionally biased region" description="Basic and acidic residues" evidence="4">
    <location>
        <begin position="13"/>
        <end position="22"/>
    </location>
</feature>
<gene>
    <name evidence="6" type="ORF">PPYR1160_LOCUS14821</name>
</gene>
<keyword evidence="1" id="KW-0479">Metal-binding</keyword>
<evidence type="ECO:0000313" key="6">
    <source>
        <dbReference type="EMBL" id="CAD8265318.1"/>
    </source>
</evidence>
<dbReference type="AlphaFoldDB" id="A0A7R9UIB6"/>
<dbReference type="SUPFAM" id="SSF57933">
    <property type="entry name" value="TAZ domain"/>
    <property type="match status" value="1"/>
</dbReference>
<dbReference type="PROSITE" id="PS50134">
    <property type="entry name" value="ZF_TAZ"/>
    <property type="match status" value="1"/>
</dbReference>
<dbReference type="InterPro" id="IPR000197">
    <property type="entry name" value="Znf_TAZ"/>
</dbReference>
<protein>
    <recommendedName>
        <fullName evidence="5">TAZ-type domain-containing protein</fullName>
    </recommendedName>
</protein>
<evidence type="ECO:0000256" key="4">
    <source>
        <dbReference type="SAM" id="MobiDB-lite"/>
    </source>
</evidence>
<dbReference type="Gene3D" id="1.20.1020.10">
    <property type="entry name" value="TAZ domain"/>
    <property type="match status" value="1"/>
</dbReference>
<name>A0A7R9UIB6_9STRA</name>
<dbReference type="EMBL" id="HBEA01019519">
    <property type="protein sequence ID" value="CAD8265318.1"/>
    <property type="molecule type" value="Transcribed_RNA"/>
</dbReference>
<feature type="region of interest" description="Disordered" evidence="4">
    <location>
        <begin position="216"/>
        <end position="240"/>
    </location>
</feature>
<evidence type="ECO:0000256" key="1">
    <source>
        <dbReference type="ARBA" id="ARBA00022723"/>
    </source>
</evidence>
<keyword evidence="2" id="KW-0863">Zinc-finger</keyword>
<sequence length="478" mass="52990">MLVAKANASMGAADRENRGPDALKPKYAAKLHQVRSKYWSDLVGLHEELMHLTAQLNPGERGTAPAKSKHARLKIFLEHVRKAMKALQVIPEKSELLEEKAVDHLEEHITSVLLPIKIRLESLRDAMAVETLSLANIGGDMADLGGDKLKDEGTDLLGEGRDSPDSVDSLYKMEDGFGDADLTTSSEAIGYSLDDMTPDTDLSAGLPLCEVLEDLDDKSHERPPPDAPSAKRQRVGNGADEEPVVIKCAEQPSAAADSMGKDSKAKEESKNVPFNLLPREVKYQCAECNEPYSVTFNYNPWWALRLEECPHCNKRQVPRLDISHPTNQIDYHPALSAVAEAMSLSQANDGKDNEINTDTESDLNDEFSLSPDKSSKLLILICHARTCPGKHRSKRHAEVCKSIKYLMLHIRDCSGRLPDGQSCPFEWCRPCKKLLSHLVKCFEPNTCAICNPFNLPRSMEQLMTLNRLREQVTASTAS</sequence>
<dbReference type="GO" id="GO:0008270">
    <property type="term" value="F:zinc ion binding"/>
    <property type="evidence" value="ECO:0007669"/>
    <property type="project" value="UniProtKB-KW"/>
</dbReference>
<dbReference type="InterPro" id="IPR035898">
    <property type="entry name" value="TAZ_dom_sf"/>
</dbReference>
<accession>A0A7R9UIB6</accession>
<dbReference type="Pfam" id="PF02135">
    <property type="entry name" value="zf-TAZ"/>
    <property type="match status" value="1"/>
</dbReference>
<reference evidence="6" key="1">
    <citation type="submission" date="2021-01" db="EMBL/GenBank/DDBJ databases">
        <authorList>
            <person name="Corre E."/>
            <person name="Pelletier E."/>
            <person name="Niang G."/>
            <person name="Scheremetjew M."/>
            <person name="Finn R."/>
            <person name="Kale V."/>
            <person name="Holt S."/>
            <person name="Cochrane G."/>
            <person name="Meng A."/>
            <person name="Brown T."/>
            <person name="Cohen L."/>
        </authorList>
    </citation>
    <scope>NUCLEOTIDE SEQUENCE</scope>
    <source>
        <strain evidence="6">CCMP2078</strain>
    </source>
</reference>
<dbReference type="SMART" id="SM00551">
    <property type="entry name" value="ZnF_TAZ"/>
    <property type="match status" value="1"/>
</dbReference>
<feature type="region of interest" description="Disordered" evidence="4">
    <location>
        <begin position="1"/>
        <end position="22"/>
    </location>
</feature>
<evidence type="ECO:0000259" key="5">
    <source>
        <dbReference type="PROSITE" id="PS50134"/>
    </source>
</evidence>
<feature type="domain" description="TAZ-type" evidence="5">
    <location>
        <begin position="364"/>
        <end position="453"/>
    </location>
</feature>
<proteinExistence type="predicted"/>
<evidence type="ECO:0000256" key="3">
    <source>
        <dbReference type="ARBA" id="ARBA00022833"/>
    </source>
</evidence>
<keyword evidence="3" id="KW-0862">Zinc</keyword>
<organism evidence="6">
    <name type="scientific">Pinguiococcus pyrenoidosus</name>
    <dbReference type="NCBI Taxonomy" id="172671"/>
    <lineage>
        <taxon>Eukaryota</taxon>
        <taxon>Sar</taxon>
        <taxon>Stramenopiles</taxon>
        <taxon>Ochrophyta</taxon>
        <taxon>Pinguiophyceae</taxon>
        <taxon>Pinguiochrysidales</taxon>
        <taxon>Pinguiochrysidaceae</taxon>
        <taxon>Pinguiococcus</taxon>
    </lineage>
</organism>
<evidence type="ECO:0000256" key="2">
    <source>
        <dbReference type="ARBA" id="ARBA00022771"/>
    </source>
</evidence>